<dbReference type="PANTHER" id="PTHR11571:SF141">
    <property type="entry name" value="GLUTATHIONE S-TRANSFERASE"/>
    <property type="match status" value="1"/>
</dbReference>
<dbReference type="InterPro" id="IPR036249">
    <property type="entry name" value="Thioredoxin-like_sf"/>
</dbReference>
<dbReference type="PANTHER" id="PTHR11571">
    <property type="entry name" value="GLUTATHIONE S-TRANSFERASE"/>
    <property type="match status" value="1"/>
</dbReference>
<protein>
    <recommendedName>
        <fullName evidence="1">glutathione transferase</fullName>
        <ecNumber evidence="1">2.5.1.18</ecNumber>
    </recommendedName>
</protein>
<evidence type="ECO:0000256" key="2">
    <source>
        <dbReference type="ARBA" id="ARBA00022679"/>
    </source>
</evidence>
<sequence length="208" mass="23404">MLLLPHTIVYIPAQGCCEAISMLLTDQGQSCWEEVVTKEIRLQGSYKDCYLYWKFPKFQDTDLTLYQSNAILPHLSHTLGLYTKDQWEVALVDVVNDGMDNLHCFHPGQPNLLRLLLIHQVLAPCCMLSGFLTPALILVACLDACPHVTLHINGTVSSESSQNLWPVAGGMGCLLFFPQDQYNFQERGNNRLSGYLSVLRLGIILFFN</sequence>
<dbReference type="InterPro" id="IPR050213">
    <property type="entry name" value="GST_superfamily"/>
</dbReference>
<dbReference type="EC" id="2.5.1.18" evidence="1"/>
<dbReference type="GO" id="GO:0004364">
    <property type="term" value="F:glutathione transferase activity"/>
    <property type="evidence" value="ECO:0007669"/>
    <property type="project" value="UniProtKB-EC"/>
</dbReference>
<proteinExistence type="predicted"/>
<keyword evidence="2" id="KW-0808">Transferase</keyword>
<accession>A0A673TXY2</accession>
<evidence type="ECO:0000259" key="3">
    <source>
        <dbReference type="PROSITE" id="PS50404"/>
    </source>
</evidence>
<dbReference type="Proteomes" id="UP000472268">
    <property type="component" value="Chromosome 11"/>
</dbReference>
<dbReference type="PROSITE" id="PS50404">
    <property type="entry name" value="GST_NTER"/>
    <property type="match status" value="1"/>
</dbReference>
<name>A0A673TXY2_SURSU</name>
<reference evidence="4" key="2">
    <citation type="submission" date="2025-08" db="UniProtKB">
        <authorList>
            <consortium name="Ensembl"/>
        </authorList>
    </citation>
    <scope>IDENTIFICATION</scope>
</reference>
<organism evidence="4 5">
    <name type="scientific">Suricata suricatta</name>
    <name type="common">Meerkat</name>
    <dbReference type="NCBI Taxonomy" id="37032"/>
    <lineage>
        <taxon>Eukaryota</taxon>
        <taxon>Metazoa</taxon>
        <taxon>Chordata</taxon>
        <taxon>Craniata</taxon>
        <taxon>Vertebrata</taxon>
        <taxon>Euteleostomi</taxon>
        <taxon>Mammalia</taxon>
        <taxon>Eutheria</taxon>
        <taxon>Laurasiatheria</taxon>
        <taxon>Carnivora</taxon>
        <taxon>Feliformia</taxon>
        <taxon>Herpestidae</taxon>
        <taxon>Suricata</taxon>
    </lineage>
</organism>
<keyword evidence="5" id="KW-1185">Reference proteome</keyword>
<dbReference type="InterPro" id="IPR004045">
    <property type="entry name" value="Glutathione_S-Trfase_N"/>
</dbReference>
<evidence type="ECO:0000313" key="4">
    <source>
        <dbReference type="Ensembl" id="ENSSSUP00005014290.1"/>
    </source>
</evidence>
<dbReference type="OMA" id="CCEAISM"/>
<dbReference type="Ensembl" id="ENSSSUT00005016318.1">
    <property type="protein sequence ID" value="ENSSSUP00005014290.1"/>
    <property type="gene ID" value="ENSSSUG00005009180.1"/>
</dbReference>
<reference evidence="4" key="3">
    <citation type="submission" date="2025-09" db="UniProtKB">
        <authorList>
            <consortium name="Ensembl"/>
        </authorList>
    </citation>
    <scope>IDENTIFICATION</scope>
</reference>
<evidence type="ECO:0000313" key="5">
    <source>
        <dbReference type="Proteomes" id="UP000472268"/>
    </source>
</evidence>
<dbReference type="GO" id="GO:0005829">
    <property type="term" value="C:cytosol"/>
    <property type="evidence" value="ECO:0007669"/>
    <property type="project" value="TreeGrafter"/>
</dbReference>
<dbReference type="AlphaFoldDB" id="A0A673TXY2"/>
<dbReference type="GO" id="GO:0006749">
    <property type="term" value="P:glutathione metabolic process"/>
    <property type="evidence" value="ECO:0007669"/>
    <property type="project" value="TreeGrafter"/>
</dbReference>
<reference evidence="4 5" key="1">
    <citation type="submission" date="2019-05" db="EMBL/GenBank/DDBJ databases">
        <title>A Chromosome-scale Meerkat (S. suricatta) Genome Assembly.</title>
        <authorList>
            <person name="Dudchenko O."/>
            <person name="Lieberman Aiden E."/>
            <person name="Tung J."/>
            <person name="Barreiro L.B."/>
            <person name="Clutton-Brock T.H."/>
        </authorList>
    </citation>
    <scope>NUCLEOTIDE SEQUENCE [LARGE SCALE GENOMIC DNA]</scope>
</reference>
<dbReference type="Gene3D" id="3.40.30.10">
    <property type="entry name" value="Glutaredoxin"/>
    <property type="match status" value="1"/>
</dbReference>
<feature type="domain" description="GST N-terminal" evidence="3">
    <location>
        <begin position="4"/>
        <end position="83"/>
    </location>
</feature>
<evidence type="ECO:0000256" key="1">
    <source>
        <dbReference type="ARBA" id="ARBA00012452"/>
    </source>
</evidence>
<dbReference type="SUPFAM" id="SSF52833">
    <property type="entry name" value="Thioredoxin-like"/>
    <property type="match status" value="1"/>
</dbReference>